<dbReference type="EMBL" id="CP002547">
    <property type="protein sequence ID" value="ADY55900.1"/>
    <property type="molecule type" value="Genomic_DNA"/>
</dbReference>
<accession>F0SXR7</accession>
<gene>
    <name evidence="3" type="ordered locus">Sgly_1602</name>
</gene>
<evidence type="ECO:0000259" key="2">
    <source>
        <dbReference type="Pfam" id="PF00535"/>
    </source>
</evidence>
<keyword evidence="1" id="KW-1133">Transmembrane helix</keyword>
<dbReference type="STRING" id="645991.Sgly_1602"/>
<protein>
    <submittedName>
        <fullName evidence="3">Glycosyl transferase family 2</fullName>
    </submittedName>
</protein>
<dbReference type="KEGG" id="sgy:Sgly_1602"/>
<keyword evidence="1" id="KW-0812">Transmembrane</keyword>
<name>F0SXR7_SYNGF</name>
<dbReference type="AlphaFoldDB" id="F0SXR7"/>
<dbReference type="Pfam" id="PF00535">
    <property type="entry name" value="Glycos_transf_2"/>
    <property type="match status" value="1"/>
</dbReference>
<dbReference type="HOGENOM" id="CLU_065962_0_0_9"/>
<dbReference type="eggNOG" id="COG0463">
    <property type="taxonomic scope" value="Bacteria"/>
</dbReference>
<keyword evidence="3" id="KW-0808">Transferase</keyword>
<dbReference type="InterPro" id="IPR029044">
    <property type="entry name" value="Nucleotide-diphossugar_trans"/>
</dbReference>
<reference evidence="3 4" key="1">
    <citation type="journal article" date="2011" name="Stand. Genomic Sci.">
        <title>Complete genome sequence of Syntrophobotulus glycolicus type strain (FlGlyR).</title>
        <authorList>
            <person name="Han C."/>
            <person name="Mwirichia R."/>
            <person name="Chertkov O."/>
            <person name="Held B."/>
            <person name="Lapidus A."/>
            <person name="Nolan M."/>
            <person name="Lucas S."/>
            <person name="Hammon N."/>
            <person name="Deshpande S."/>
            <person name="Cheng J.F."/>
            <person name="Tapia R."/>
            <person name="Goodwin L."/>
            <person name="Pitluck S."/>
            <person name="Huntemann M."/>
            <person name="Liolios K."/>
            <person name="Ivanova N."/>
            <person name="Pagani I."/>
            <person name="Mavromatis K."/>
            <person name="Ovchinikova G."/>
            <person name="Pati A."/>
            <person name="Chen A."/>
            <person name="Palaniappan K."/>
            <person name="Land M."/>
            <person name="Hauser L."/>
            <person name="Brambilla E.M."/>
            <person name="Rohde M."/>
            <person name="Spring S."/>
            <person name="Sikorski J."/>
            <person name="Goker M."/>
            <person name="Woyke T."/>
            <person name="Bristow J."/>
            <person name="Eisen J.A."/>
            <person name="Markowitz V."/>
            <person name="Hugenholtz P."/>
            <person name="Kyrpides N.C."/>
            <person name="Klenk H.P."/>
            <person name="Detter J.C."/>
        </authorList>
    </citation>
    <scope>NUCLEOTIDE SEQUENCE [LARGE SCALE GENOMIC DNA]</scope>
    <source>
        <strain evidence="4">DSM 8271 / FlGlyR</strain>
    </source>
</reference>
<keyword evidence="4" id="KW-1185">Reference proteome</keyword>
<evidence type="ECO:0000256" key="1">
    <source>
        <dbReference type="SAM" id="Phobius"/>
    </source>
</evidence>
<dbReference type="InterPro" id="IPR001173">
    <property type="entry name" value="Glyco_trans_2-like"/>
</dbReference>
<proteinExistence type="predicted"/>
<dbReference type="PANTHER" id="PTHR43630:SF2">
    <property type="entry name" value="GLYCOSYLTRANSFERASE"/>
    <property type="match status" value="1"/>
</dbReference>
<dbReference type="CDD" id="cd02511">
    <property type="entry name" value="Beta4Glucosyltransferase"/>
    <property type="match status" value="1"/>
</dbReference>
<feature type="transmembrane region" description="Helical" evidence="1">
    <location>
        <begin position="220"/>
        <end position="239"/>
    </location>
</feature>
<dbReference type="Proteomes" id="UP000007488">
    <property type="component" value="Chromosome"/>
</dbReference>
<organism evidence="3 4">
    <name type="scientific">Syntrophobotulus glycolicus (strain DSM 8271 / FlGlyR)</name>
    <dbReference type="NCBI Taxonomy" id="645991"/>
    <lineage>
        <taxon>Bacteria</taxon>
        <taxon>Bacillati</taxon>
        <taxon>Bacillota</taxon>
        <taxon>Clostridia</taxon>
        <taxon>Eubacteriales</taxon>
        <taxon>Desulfitobacteriaceae</taxon>
        <taxon>Syntrophobotulus</taxon>
    </lineage>
</organism>
<dbReference type="SUPFAM" id="SSF53448">
    <property type="entry name" value="Nucleotide-diphospho-sugar transferases"/>
    <property type="match status" value="1"/>
</dbReference>
<dbReference type="OrthoDB" id="9815923at2"/>
<dbReference type="Gene3D" id="3.90.550.10">
    <property type="entry name" value="Spore Coat Polysaccharide Biosynthesis Protein SpsA, Chain A"/>
    <property type="match status" value="1"/>
</dbReference>
<dbReference type="PANTHER" id="PTHR43630">
    <property type="entry name" value="POLY-BETA-1,6-N-ACETYL-D-GLUCOSAMINE SYNTHASE"/>
    <property type="match status" value="1"/>
</dbReference>
<evidence type="ECO:0000313" key="4">
    <source>
        <dbReference type="Proteomes" id="UP000007488"/>
    </source>
</evidence>
<dbReference type="GO" id="GO:0016740">
    <property type="term" value="F:transferase activity"/>
    <property type="evidence" value="ECO:0007669"/>
    <property type="project" value="UniProtKB-KW"/>
</dbReference>
<dbReference type="RefSeq" id="WP_013624770.1">
    <property type="nucleotide sequence ID" value="NC_015172.1"/>
</dbReference>
<feature type="domain" description="Glycosyltransferase 2-like" evidence="2">
    <location>
        <begin position="6"/>
        <end position="133"/>
    </location>
</feature>
<evidence type="ECO:0000313" key="3">
    <source>
        <dbReference type="EMBL" id="ADY55900.1"/>
    </source>
</evidence>
<sequence length="287" mass="34154">MSDVTAIILTMNESKNIGDCIKSIQNFVSRIVVIDSGSSDNTVEIAKSLGADVYFHEFENYAKQFNWGLDNTNIATKWALRLDADERFTHELSEEAKQAIAEHNDDDVNGFVLRLRVFFLGRWMRHGSVYPFRKLMLFKFGIGRIEQRNMDEQTTLSCGKSIELNNDALHFDFKNLNYWINKHNWYATREMQDYLEMKINKNIQQISDEHIKNRRRQKLIYYKFPIFIRPLFYFIYIYFIKLGFLDGKEGLIYHFLRIFWYRFLVDAKIYEHEKIGGEIERTGALRS</sequence>
<keyword evidence="1" id="KW-0472">Membrane</keyword>
<reference evidence="4" key="2">
    <citation type="submission" date="2011-02" db="EMBL/GenBank/DDBJ databases">
        <title>The complete genome of Syntrophobotulus glycolicus DSM 8271.</title>
        <authorList>
            <person name="Lucas S."/>
            <person name="Copeland A."/>
            <person name="Lapidus A."/>
            <person name="Bruce D."/>
            <person name="Goodwin L."/>
            <person name="Pitluck S."/>
            <person name="Kyrpides N."/>
            <person name="Mavromatis K."/>
            <person name="Pagani I."/>
            <person name="Ivanova N."/>
            <person name="Mikhailova N."/>
            <person name="Chertkov O."/>
            <person name="Held B."/>
            <person name="Detter J.C."/>
            <person name="Tapia R."/>
            <person name="Han C."/>
            <person name="Land M."/>
            <person name="Hauser L."/>
            <person name="Markowitz V."/>
            <person name="Cheng J.-F."/>
            <person name="Hugenholtz P."/>
            <person name="Woyke T."/>
            <person name="Wu D."/>
            <person name="Spring S."/>
            <person name="Schroeder M."/>
            <person name="Brambilla E."/>
            <person name="Klenk H.-P."/>
            <person name="Eisen J.A."/>
        </authorList>
    </citation>
    <scope>NUCLEOTIDE SEQUENCE [LARGE SCALE GENOMIC DNA]</scope>
    <source>
        <strain evidence="4">DSM 8271 / FlGlyR</strain>
    </source>
</reference>